<keyword evidence="1" id="KW-1133">Transmembrane helix</keyword>
<keyword evidence="3" id="KW-1185">Reference proteome</keyword>
<proteinExistence type="predicted"/>
<dbReference type="Proteomes" id="UP001595978">
    <property type="component" value="Unassembled WGS sequence"/>
</dbReference>
<organism evidence="2 3">
    <name type="scientific">Ureibacillus suwonensis</name>
    <dbReference type="NCBI Taxonomy" id="313007"/>
    <lineage>
        <taxon>Bacteria</taxon>
        <taxon>Bacillati</taxon>
        <taxon>Bacillota</taxon>
        <taxon>Bacilli</taxon>
        <taxon>Bacillales</taxon>
        <taxon>Caryophanaceae</taxon>
        <taxon>Ureibacillus</taxon>
    </lineage>
</organism>
<dbReference type="EMBL" id="JBHSNQ010000176">
    <property type="protein sequence ID" value="MFC5542678.1"/>
    <property type="molecule type" value="Genomic_DNA"/>
</dbReference>
<dbReference type="RefSeq" id="WP_342580425.1">
    <property type="nucleotide sequence ID" value="NZ_JBHSNQ010000176.1"/>
</dbReference>
<feature type="transmembrane region" description="Helical" evidence="1">
    <location>
        <begin position="12"/>
        <end position="37"/>
    </location>
</feature>
<evidence type="ECO:0000313" key="3">
    <source>
        <dbReference type="Proteomes" id="UP001595978"/>
    </source>
</evidence>
<protein>
    <submittedName>
        <fullName evidence="2">Uncharacterized protein</fullName>
    </submittedName>
</protein>
<keyword evidence="1" id="KW-0472">Membrane</keyword>
<evidence type="ECO:0000256" key="1">
    <source>
        <dbReference type="SAM" id="Phobius"/>
    </source>
</evidence>
<sequence length="222" mass="26481">MTLIICVLEIVYLFLWMGSGNKIFFLVALAIFLWWIYEMRKEAKIRQEKIEQDTIQKLERIPHNRRAVSEDCLSAILLDETAETFYYLQREDVESNFKKKSYSFDEIYECAIAVNDSICCLISKGGIHGWSILQDDVEIYNEEDFKEEDTIKKLSLKIIVDDLSKPLIEFTFFEDKRGIEKDSDEYEEIWRECKKWHQKISVIIKRDNRERDKIAVNSWAHN</sequence>
<accession>A0ABW0RFJ5</accession>
<comment type="caution">
    <text evidence="2">The sequence shown here is derived from an EMBL/GenBank/DDBJ whole genome shotgun (WGS) entry which is preliminary data.</text>
</comment>
<reference evidence="3" key="1">
    <citation type="journal article" date="2019" name="Int. J. Syst. Evol. Microbiol.">
        <title>The Global Catalogue of Microorganisms (GCM) 10K type strain sequencing project: providing services to taxonomists for standard genome sequencing and annotation.</title>
        <authorList>
            <consortium name="The Broad Institute Genomics Platform"/>
            <consortium name="The Broad Institute Genome Sequencing Center for Infectious Disease"/>
            <person name="Wu L."/>
            <person name="Ma J."/>
        </authorList>
    </citation>
    <scope>NUCLEOTIDE SEQUENCE [LARGE SCALE GENOMIC DNA]</scope>
    <source>
        <strain evidence="3">CCUG 56331</strain>
    </source>
</reference>
<keyword evidence="1" id="KW-0812">Transmembrane</keyword>
<evidence type="ECO:0000313" key="2">
    <source>
        <dbReference type="EMBL" id="MFC5542678.1"/>
    </source>
</evidence>
<name>A0ABW0RFJ5_9BACL</name>
<gene>
    <name evidence="2" type="ORF">ACFPOH_13275</name>
</gene>